<comment type="similarity">
    <text evidence="1 5">Belongs to the bacterial ribosomal protein bL17 family.</text>
</comment>
<dbReference type="GO" id="GO:0022625">
    <property type="term" value="C:cytosolic large ribosomal subunit"/>
    <property type="evidence" value="ECO:0007669"/>
    <property type="project" value="TreeGrafter"/>
</dbReference>
<dbReference type="AlphaFoldDB" id="A0A2H0BJ88"/>
<dbReference type="EMBL" id="PCSW01000055">
    <property type="protein sequence ID" value="PIP57674.1"/>
    <property type="molecule type" value="Genomic_DNA"/>
</dbReference>
<dbReference type="PANTHER" id="PTHR14413">
    <property type="entry name" value="RIBOSOMAL PROTEIN L17"/>
    <property type="match status" value="1"/>
</dbReference>
<evidence type="ECO:0000256" key="3">
    <source>
        <dbReference type="ARBA" id="ARBA00023274"/>
    </source>
</evidence>
<dbReference type="InterPro" id="IPR036373">
    <property type="entry name" value="Ribosomal_bL17_sf"/>
</dbReference>
<protein>
    <recommendedName>
        <fullName evidence="4 6">50S ribosomal protein L17</fullName>
    </recommendedName>
</protein>
<evidence type="ECO:0000256" key="1">
    <source>
        <dbReference type="ARBA" id="ARBA00008777"/>
    </source>
</evidence>
<dbReference type="Gene3D" id="3.90.1030.10">
    <property type="entry name" value="Ribosomal protein L17"/>
    <property type="match status" value="1"/>
</dbReference>
<dbReference type="PANTHER" id="PTHR14413:SF16">
    <property type="entry name" value="LARGE RIBOSOMAL SUBUNIT PROTEIN BL17M"/>
    <property type="match status" value="1"/>
</dbReference>
<dbReference type="NCBIfam" id="TIGR00059">
    <property type="entry name" value="L17"/>
    <property type="match status" value="1"/>
</dbReference>
<accession>A0A2H0BJ88</accession>
<name>A0A2H0BJ88_9BACT</name>
<dbReference type="GO" id="GO:0006412">
    <property type="term" value="P:translation"/>
    <property type="evidence" value="ECO:0007669"/>
    <property type="project" value="InterPro"/>
</dbReference>
<dbReference type="GO" id="GO:0003735">
    <property type="term" value="F:structural constituent of ribosome"/>
    <property type="evidence" value="ECO:0007669"/>
    <property type="project" value="InterPro"/>
</dbReference>
<evidence type="ECO:0000256" key="6">
    <source>
        <dbReference type="RuleBase" id="RU000661"/>
    </source>
</evidence>
<keyword evidence="2 5" id="KW-0689">Ribosomal protein</keyword>
<proteinExistence type="inferred from homology"/>
<evidence type="ECO:0000256" key="5">
    <source>
        <dbReference type="RuleBase" id="RU000660"/>
    </source>
</evidence>
<dbReference type="SUPFAM" id="SSF64263">
    <property type="entry name" value="Prokaryotic ribosomal protein L17"/>
    <property type="match status" value="1"/>
</dbReference>
<dbReference type="Proteomes" id="UP000229847">
    <property type="component" value="Unassembled WGS sequence"/>
</dbReference>
<evidence type="ECO:0000256" key="4">
    <source>
        <dbReference type="ARBA" id="ARBA00035494"/>
    </source>
</evidence>
<comment type="caution">
    <text evidence="7">The sequence shown here is derived from an EMBL/GenBank/DDBJ whole genome shotgun (WGS) entry which is preliminary data.</text>
</comment>
<keyword evidence="3 5" id="KW-0687">Ribonucleoprotein</keyword>
<gene>
    <name evidence="7" type="ORF">COX03_01770</name>
</gene>
<evidence type="ECO:0000313" key="7">
    <source>
        <dbReference type="EMBL" id="PIP57674.1"/>
    </source>
</evidence>
<dbReference type="InterPro" id="IPR000456">
    <property type="entry name" value="Ribosomal_bL17"/>
</dbReference>
<sequence length="141" mass="15304">MRKMVFGKKLSRGKKGREALLRSLIRAVIVSGKVVTTKAKAKAIIGQVDKIITLAKKGTLDSRRRVLAFLGNDRGTADRVVNSLAPSFSQRNSGYTKIILLPPRKGDGAQMARLEWTDGVAGSGKVIGDRVKEKKTKAKTT</sequence>
<evidence type="ECO:0000256" key="2">
    <source>
        <dbReference type="ARBA" id="ARBA00022980"/>
    </source>
</evidence>
<evidence type="ECO:0000313" key="8">
    <source>
        <dbReference type="Proteomes" id="UP000229847"/>
    </source>
</evidence>
<reference evidence="7 8" key="1">
    <citation type="submission" date="2017-09" db="EMBL/GenBank/DDBJ databases">
        <title>Depth-based differentiation of microbial function through sediment-hosted aquifers and enrichment of novel symbionts in the deep terrestrial subsurface.</title>
        <authorList>
            <person name="Probst A.J."/>
            <person name="Ladd B."/>
            <person name="Jarett J.K."/>
            <person name="Geller-Mcgrath D.E."/>
            <person name="Sieber C.M."/>
            <person name="Emerson J.B."/>
            <person name="Anantharaman K."/>
            <person name="Thomas B.C."/>
            <person name="Malmstrom R."/>
            <person name="Stieglmeier M."/>
            <person name="Klingl A."/>
            <person name="Woyke T."/>
            <person name="Ryan C.M."/>
            <person name="Banfield J.F."/>
        </authorList>
    </citation>
    <scope>NUCLEOTIDE SEQUENCE [LARGE SCALE GENOMIC DNA]</scope>
    <source>
        <strain evidence="7">CG22_combo_CG10-13_8_21_14_all_39_10</strain>
    </source>
</reference>
<organism evidence="7 8">
    <name type="scientific">Candidatus Woesebacteria bacterium CG22_combo_CG10-13_8_21_14_all_39_10</name>
    <dbReference type="NCBI Taxonomy" id="1975059"/>
    <lineage>
        <taxon>Bacteria</taxon>
        <taxon>Candidatus Woeseibacteriota</taxon>
    </lineage>
</organism>
<dbReference type="Pfam" id="PF01196">
    <property type="entry name" value="Ribosomal_L17"/>
    <property type="match status" value="1"/>
</dbReference>